<evidence type="ECO:0000313" key="2">
    <source>
        <dbReference type="EMBL" id="PWC15066.1"/>
    </source>
</evidence>
<keyword evidence="1" id="KW-0812">Transmembrane</keyword>
<accession>A0A2U1U077</accession>
<sequence>MLLMPDDRLAFFMAGRHCVTLKNAGAFLCRRRDHGYFLLLVTSVLTMLSTRIGLVFSLQ</sequence>
<name>A0A2U1U077_9GAMM</name>
<dbReference type="EMBL" id="QDKJ01000002">
    <property type="protein sequence ID" value="PWC15066.1"/>
    <property type="molecule type" value="Genomic_DNA"/>
</dbReference>
<comment type="caution">
    <text evidence="2">The sequence shown here is derived from an EMBL/GenBank/DDBJ whole genome shotgun (WGS) entry which is preliminary data.</text>
</comment>
<proteinExistence type="predicted"/>
<protein>
    <submittedName>
        <fullName evidence="2">Uncharacterized protein</fullName>
    </submittedName>
</protein>
<dbReference type="Proteomes" id="UP000245138">
    <property type="component" value="Unassembled WGS sequence"/>
</dbReference>
<organism evidence="2 3">
    <name type="scientific">Brenneria roseae subsp. americana</name>
    <dbReference type="NCBI Taxonomy" id="1508507"/>
    <lineage>
        <taxon>Bacteria</taxon>
        <taxon>Pseudomonadati</taxon>
        <taxon>Pseudomonadota</taxon>
        <taxon>Gammaproteobacteria</taxon>
        <taxon>Enterobacterales</taxon>
        <taxon>Pectobacteriaceae</taxon>
        <taxon>Brenneria</taxon>
    </lineage>
</organism>
<reference evidence="2 3" key="1">
    <citation type="submission" date="2018-04" db="EMBL/GenBank/DDBJ databases">
        <title>Brenneria corticis sp.nov.</title>
        <authorList>
            <person name="Li Y."/>
        </authorList>
    </citation>
    <scope>NUCLEOTIDE SEQUENCE [LARGE SCALE GENOMIC DNA]</scope>
    <source>
        <strain evidence="2 3">LMG 27715</strain>
    </source>
</reference>
<gene>
    <name evidence="2" type="ORF">B4923_03230</name>
</gene>
<evidence type="ECO:0000313" key="3">
    <source>
        <dbReference type="Proteomes" id="UP000245138"/>
    </source>
</evidence>
<keyword evidence="1" id="KW-1133">Transmembrane helix</keyword>
<feature type="transmembrane region" description="Helical" evidence="1">
    <location>
        <begin position="36"/>
        <end position="58"/>
    </location>
</feature>
<dbReference type="AlphaFoldDB" id="A0A2U1U077"/>
<keyword evidence="1" id="KW-0472">Membrane</keyword>
<evidence type="ECO:0000256" key="1">
    <source>
        <dbReference type="SAM" id="Phobius"/>
    </source>
</evidence>
<keyword evidence="3" id="KW-1185">Reference proteome</keyword>